<protein>
    <recommendedName>
        <fullName evidence="4">RING-type E3 ubiquitin transferase</fullName>
        <ecNumber evidence="4">2.3.2.27</ecNumber>
    </recommendedName>
</protein>
<evidence type="ECO:0000256" key="12">
    <source>
        <dbReference type="ARBA" id="ARBA00022989"/>
    </source>
</evidence>
<gene>
    <name evidence="17" type="ORF">Bca52824_022008</name>
</gene>
<keyword evidence="6" id="KW-0812">Transmembrane</keyword>
<keyword evidence="11" id="KW-0862">Zinc</keyword>
<evidence type="ECO:0000256" key="3">
    <source>
        <dbReference type="ARBA" id="ARBA00004906"/>
    </source>
</evidence>
<dbReference type="OrthoDB" id="8062037at2759"/>
<evidence type="ECO:0000256" key="13">
    <source>
        <dbReference type="ARBA" id="ARBA00023136"/>
    </source>
</evidence>
<evidence type="ECO:0000256" key="15">
    <source>
        <dbReference type="SAM" id="SignalP"/>
    </source>
</evidence>
<keyword evidence="18" id="KW-1185">Reference proteome</keyword>
<comment type="pathway">
    <text evidence="3">Protein modification; protein ubiquitination.</text>
</comment>
<dbReference type="GO" id="GO:0030247">
    <property type="term" value="F:polysaccharide binding"/>
    <property type="evidence" value="ECO:0007669"/>
    <property type="project" value="InterPro"/>
</dbReference>
<dbReference type="PANTHER" id="PTHR46279">
    <property type="entry name" value="RING/U-BOX SUPERFAMILY PROTEIN"/>
    <property type="match status" value="1"/>
</dbReference>
<reference evidence="17 18" key="1">
    <citation type="submission" date="2020-02" db="EMBL/GenBank/DDBJ databases">
        <authorList>
            <person name="Ma Q."/>
            <person name="Huang Y."/>
            <person name="Song X."/>
            <person name="Pei D."/>
        </authorList>
    </citation>
    <scope>NUCLEOTIDE SEQUENCE [LARGE SCALE GENOMIC DNA]</scope>
    <source>
        <strain evidence="17">Sxm20200214</strain>
        <tissue evidence="17">Leaf</tissue>
    </source>
</reference>
<evidence type="ECO:0000256" key="1">
    <source>
        <dbReference type="ARBA" id="ARBA00000900"/>
    </source>
</evidence>
<evidence type="ECO:0000313" key="18">
    <source>
        <dbReference type="Proteomes" id="UP000886595"/>
    </source>
</evidence>
<evidence type="ECO:0000256" key="5">
    <source>
        <dbReference type="ARBA" id="ARBA00022679"/>
    </source>
</evidence>
<dbReference type="AlphaFoldDB" id="A0A8X7VFU3"/>
<dbReference type="InterPro" id="IPR046948">
    <property type="entry name" value="ATL20-22-like"/>
</dbReference>
<evidence type="ECO:0000256" key="2">
    <source>
        <dbReference type="ARBA" id="ARBA00004167"/>
    </source>
</evidence>
<comment type="subcellular location">
    <subcellularLocation>
        <location evidence="2">Membrane</location>
        <topology evidence="2">Single-pass membrane protein</topology>
    </subcellularLocation>
</comment>
<accession>A0A8X7VFU3</accession>
<dbReference type="PANTHER" id="PTHR46279:SF10">
    <property type="entry name" value="RING-TYPE E3 UBIQUITIN TRANSFERASE"/>
    <property type="match status" value="1"/>
</dbReference>
<comment type="similarity">
    <text evidence="14">Belongs to the RING-type zinc finger family. ATL subfamily.</text>
</comment>
<keyword evidence="8 15" id="KW-0732">Signal</keyword>
<sequence length="160" mass="18239">MDFTKTISFSLLFLSLLTPTTITASCTNAVCRHGDPIIRFPFRLKPHQLKSCGYDKGFDLACGSNGVNRTTITLPFSGDFTVEMIDYAAQEIWINDPHNCLPKRILTLNLSATPFAGVYARRFTFFNCLTSEYLRFRPLNPITCLSDKTTRCLRLLRLEW</sequence>
<evidence type="ECO:0000256" key="9">
    <source>
        <dbReference type="ARBA" id="ARBA00022771"/>
    </source>
</evidence>
<keyword evidence="7" id="KW-0479">Metal-binding</keyword>
<feature type="domain" description="Wall-associated receptor kinase galacturonan-binding" evidence="16">
    <location>
        <begin position="26"/>
        <end position="96"/>
    </location>
</feature>
<keyword evidence="13" id="KW-0472">Membrane</keyword>
<keyword evidence="10" id="KW-0833">Ubl conjugation pathway</keyword>
<keyword evidence="9" id="KW-0863">Zinc-finger</keyword>
<evidence type="ECO:0000256" key="14">
    <source>
        <dbReference type="ARBA" id="ARBA00024209"/>
    </source>
</evidence>
<evidence type="ECO:0000256" key="6">
    <source>
        <dbReference type="ARBA" id="ARBA00022692"/>
    </source>
</evidence>
<feature type="signal peptide" evidence="15">
    <location>
        <begin position="1"/>
        <end position="24"/>
    </location>
</feature>
<keyword evidence="12" id="KW-1133">Transmembrane helix</keyword>
<evidence type="ECO:0000256" key="10">
    <source>
        <dbReference type="ARBA" id="ARBA00022786"/>
    </source>
</evidence>
<dbReference type="EMBL" id="JAAMPC010000005">
    <property type="protein sequence ID" value="KAG2310451.1"/>
    <property type="molecule type" value="Genomic_DNA"/>
</dbReference>
<dbReference type="EC" id="2.3.2.27" evidence="4"/>
<dbReference type="PROSITE" id="PS51257">
    <property type="entry name" value="PROKAR_LIPOPROTEIN"/>
    <property type="match status" value="1"/>
</dbReference>
<evidence type="ECO:0000259" key="16">
    <source>
        <dbReference type="Pfam" id="PF13947"/>
    </source>
</evidence>
<comment type="caution">
    <text evidence="17">The sequence shown here is derived from an EMBL/GenBank/DDBJ whole genome shotgun (WGS) entry which is preliminary data.</text>
</comment>
<organism evidence="17 18">
    <name type="scientific">Brassica carinata</name>
    <name type="common">Ethiopian mustard</name>
    <name type="synonym">Abyssinian cabbage</name>
    <dbReference type="NCBI Taxonomy" id="52824"/>
    <lineage>
        <taxon>Eukaryota</taxon>
        <taxon>Viridiplantae</taxon>
        <taxon>Streptophyta</taxon>
        <taxon>Embryophyta</taxon>
        <taxon>Tracheophyta</taxon>
        <taxon>Spermatophyta</taxon>
        <taxon>Magnoliopsida</taxon>
        <taxon>eudicotyledons</taxon>
        <taxon>Gunneridae</taxon>
        <taxon>Pentapetalae</taxon>
        <taxon>rosids</taxon>
        <taxon>malvids</taxon>
        <taxon>Brassicales</taxon>
        <taxon>Brassicaceae</taxon>
        <taxon>Brassiceae</taxon>
        <taxon>Brassica</taxon>
    </lineage>
</organism>
<dbReference type="GO" id="GO:0008270">
    <property type="term" value="F:zinc ion binding"/>
    <property type="evidence" value="ECO:0007669"/>
    <property type="project" value="UniProtKB-KW"/>
</dbReference>
<evidence type="ECO:0000256" key="8">
    <source>
        <dbReference type="ARBA" id="ARBA00022729"/>
    </source>
</evidence>
<dbReference type="Proteomes" id="UP000886595">
    <property type="component" value="Unassembled WGS sequence"/>
</dbReference>
<comment type="catalytic activity">
    <reaction evidence="1">
        <text>S-ubiquitinyl-[E2 ubiquitin-conjugating enzyme]-L-cysteine + [acceptor protein]-L-lysine = [E2 ubiquitin-conjugating enzyme]-L-cysteine + N(6)-ubiquitinyl-[acceptor protein]-L-lysine.</text>
        <dbReference type="EC" id="2.3.2.27"/>
    </reaction>
</comment>
<feature type="chain" id="PRO_5036496464" description="RING-type E3 ubiquitin transferase" evidence="15">
    <location>
        <begin position="25"/>
        <end position="160"/>
    </location>
</feature>
<evidence type="ECO:0000256" key="4">
    <source>
        <dbReference type="ARBA" id="ARBA00012483"/>
    </source>
</evidence>
<keyword evidence="5" id="KW-0808">Transferase</keyword>
<name>A0A8X7VFU3_BRACI</name>
<dbReference type="GO" id="GO:0016020">
    <property type="term" value="C:membrane"/>
    <property type="evidence" value="ECO:0007669"/>
    <property type="project" value="UniProtKB-SubCell"/>
</dbReference>
<dbReference type="InterPro" id="IPR025287">
    <property type="entry name" value="WAK_GUB"/>
</dbReference>
<evidence type="ECO:0000256" key="7">
    <source>
        <dbReference type="ARBA" id="ARBA00022723"/>
    </source>
</evidence>
<dbReference type="GO" id="GO:0061630">
    <property type="term" value="F:ubiquitin protein ligase activity"/>
    <property type="evidence" value="ECO:0007669"/>
    <property type="project" value="UniProtKB-EC"/>
</dbReference>
<proteinExistence type="inferred from homology"/>
<evidence type="ECO:0000256" key="11">
    <source>
        <dbReference type="ARBA" id="ARBA00022833"/>
    </source>
</evidence>
<evidence type="ECO:0000313" key="17">
    <source>
        <dbReference type="EMBL" id="KAG2310451.1"/>
    </source>
</evidence>
<dbReference type="Pfam" id="PF13947">
    <property type="entry name" value="GUB_WAK_bind"/>
    <property type="match status" value="1"/>
</dbReference>